<dbReference type="InterPro" id="IPR037069">
    <property type="entry name" value="AcylCoA_DH/ox_N_sf"/>
</dbReference>
<comment type="cofactor">
    <cofactor evidence="1 5">
        <name>FAD</name>
        <dbReference type="ChEBI" id="CHEBI:57692"/>
    </cofactor>
</comment>
<proteinExistence type="inferred from homology"/>
<dbReference type="PANTHER" id="PTHR43884:SF12">
    <property type="entry name" value="ISOVALERYL-COA DEHYDROGENASE, MITOCHONDRIAL-RELATED"/>
    <property type="match status" value="1"/>
</dbReference>
<dbReference type="InterPro" id="IPR006091">
    <property type="entry name" value="Acyl-CoA_Oxase/DH_mid-dom"/>
</dbReference>
<dbReference type="Pfam" id="PF02771">
    <property type="entry name" value="Acyl-CoA_dh_N"/>
    <property type="match status" value="1"/>
</dbReference>
<dbReference type="InterPro" id="IPR006089">
    <property type="entry name" value="Acyl-CoA_DH_CS"/>
</dbReference>
<evidence type="ECO:0000256" key="5">
    <source>
        <dbReference type="RuleBase" id="RU362125"/>
    </source>
</evidence>
<protein>
    <submittedName>
        <fullName evidence="9">Acyl-CoA dehydrogenase family protein</fullName>
    </submittedName>
</protein>
<comment type="similarity">
    <text evidence="2 5">Belongs to the acyl-CoA dehydrogenase family.</text>
</comment>
<dbReference type="InterPro" id="IPR009075">
    <property type="entry name" value="AcylCo_DH/oxidase_C"/>
</dbReference>
<evidence type="ECO:0000313" key="10">
    <source>
        <dbReference type="Proteomes" id="UP001368270"/>
    </source>
</evidence>
<accession>A0ABU8QJ42</accession>
<dbReference type="Proteomes" id="UP001368270">
    <property type="component" value="Unassembled WGS sequence"/>
</dbReference>
<dbReference type="SUPFAM" id="SSF47203">
    <property type="entry name" value="Acyl-CoA dehydrogenase C-terminal domain-like"/>
    <property type="match status" value="1"/>
</dbReference>
<feature type="domain" description="Acyl-CoA oxidase/dehydrogenase middle" evidence="7">
    <location>
        <begin position="124"/>
        <end position="218"/>
    </location>
</feature>
<evidence type="ECO:0000256" key="1">
    <source>
        <dbReference type="ARBA" id="ARBA00001974"/>
    </source>
</evidence>
<evidence type="ECO:0000256" key="3">
    <source>
        <dbReference type="ARBA" id="ARBA00022630"/>
    </source>
</evidence>
<keyword evidence="3 5" id="KW-0285">Flavoprotein</keyword>
<evidence type="ECO:0000256" key="4">
    <source>
        <dbReference type="ARBA" id="ARBA00022827"/>
    </source>
</evidence>
<dbReference type="EMBL" id="JBBGAZ010000009">
    <property type="protein sequence ID" value="MEJ5219450.1"/>
    <property type="molecule type" value="Genomic_DNA"/>
</dbReference>
<dbReference type="InterPro" id="IPR013786">
    <property type="entry name" value="AcylCoA_DH/ox_N"/>
</dbReference>
<dbReference type="InterPro" id="IPR009100">
    <property type="entry name" value="AcylCoA_DH/oxidase_NM_dom_sf"/>
</dbReference>
<dbReference type="Pfam" id="PF02770">
    <property type="entry name" value="Acyl-CoA_dh_M"/>
    <property type="match status" value="1"/>
</dbReference>
<dbReference type="Pfam" id="PF00441">
    <property type="entry name" value="Acyl-CoA_dh_1"/>
    <property type="match status" value="1"/>
</dbReference>
<evidence type="ECO:0000259" key="8">
    <source>
        <dbReference type="Pfam" id="PF02771"/>
    </source>
</evidence>
<keyword evidence="10" id="KW-1185">Reference proteome</keyword>
<dbReference type="RefSeq" id="WP_339404255.1">
    <property type="nucleotide sequence ID" value="NZ_JBBGAZ010000009.1"/>
</dbReference>
<sequence>MMIPRDLYEEEHEIFRNSVVKWCEEHIVPHAEQWLADGQVSKEVWKAAGEAGFLAMYADESYGGLGVDDFRYDQILMEEITKYSSGLFLPLHNRIVGPYFQKFGTKEQKDRLMPGIVSGDKILAIAITEPGTGSDMAGIRTRAEDKGDHWVLNGSKTYISNGLISDVVLVAARTHPDNPHAMGLFIVEAGMEGFQRGRKLKKLGLHAQDTAELFFEDVKIPKANVLGDPYKGFKYMMSGLAEERLAGAAAFMGRAERAFEVTMDYITERKAFGKPIGTFQNSRFKMAEMRTELDMGWVFTDHCTKLHLQGKLSAEVAAEAKLKTSEIEARVVDDCLQLHGGAGFMDEYEISRLYADARISRIYAGTSEIMKEIIGRGLGLDDRGAGR</sequence>
<dbReference type="Gene3D" id="1.10.540.10">
    <property type="entry name" value="Acyl-CoA dehydrogenase/oxidase, N-terminal domain"/>
    <property type="match status" value="1"/>
</dbReference>
<feature type="domain" description="Acyl-CoA dehydrogenase/oxidase C-terminal" evidence="6">
    <location>
        <begin position="231"/>
        <end position="378"/>
    </location>
</feature>
<dbReference type="PROSITE" id="PS00073">
    <property type="entry name" value="ACYL_COA_DH_2"/>
    <property type="match status" value="1"/>
</dbReference>
<keyword evidence="5" id="KW-0560">Oxidoreductase</keyword>
<evidence type="ECO:0000313" key="9">
    <source>
        <dbReference type="EMBL" id="MEJ5219450.1"/>
    </source>
</evidence>
<dbReference type="PANTHER" id="PTHR43884">
    <property type="entry name" value="ACYL-COA DEHYDROGENASE"/>
    <property type="match status" value="1"/>
</dbReference>
<gene>
    <name evidence="9" type="ORF">WG622_14430</name>
</gene>
<keyword evidence="4 5" id="KW-0274">FAD</keyword>
<dbReference type="Gene3D" id="2.40.110.10">
    <property type="entry name" value="Butyryl-CoA Dehydrogenase, subunit A, domain 2"/>
    <property type="match status" value="1"/>
</dbReference>
<evidence type="ECO:0000256" key="2">
    <source>
        <dbReference type="ARBA" id="ARBA00009347"/>
    </source>
</evidence>
<dbReference type="InterPro" id="IPR046373">
    <property type="entry name" value="Acyl-CoA_Oxase/DH_mid-dom_sf"/>
</dbReference>
<organism evidence="9 10">
    <name type="scientific">Cognatishimia coralii</name>
    <dbReference type="NCBI Taxonomy" id="3083254"/>
    <lineage>
        <taxon>Bacteria</taxon>
        <taxon>Pseudomonadati</taxon>
        <taxon>Pseudomonadota</taxon>
        <taxon>Alphaproteobacteria</taxon>
        <taxon>Rhodobacterales</taxon>
        <taxon>Paracoccaceae</taxon>
        <taxon>Cognatishimia</taxon>
    </lineage>
</organism>
<comment type="caution">
    <text evidence="9">The sequence shown here is derived from an EMBL/GenBank/DDBJ whole genome shotgun (WGS) entry which is preliminary data.</text>
</comment>
<reference evidence="9 10" key="1">
    <citation type="submission" date="2024-03" db="EMBL/GenBank/DDBJ databases">
        <title>Cognatishimia coralii sp. nov., a marine bacterium isolated from coral surrounding seawater.</title>
        <authorList>
            <person name="Liu X."/>
            <person name="Liu S."/>
            <person name="Sun H."/>
            <person name="Zhang Y."/>
        </authorList>
    </citation>
    <scope>NUCLEOTIDE SEQUENCE [LARGE SCALE GENOMIC DNA]</scope>
    <source>
        <strain evidence="9 10">D5M38</strain>
    </source>
</reference>
<evidence type="ECO:0000259" key="6">
    <source>
        <dbReference type="Pfam" id="PF00441"/>
    </source>
</evidence>
<dbReference type="InterPro" id="IPR036250">
    <property type="entry name" value="AcylCo_DH-like_C"/>
</dbReference>
<dbReference type="SUPFAM" id="SSF56645">
    <property type="entry name" value="Acyl-CoA dehydrogenase NM domain-like"/>
    <property type="match status" value="1"/>
</dbReference>
<evidence type="ECO:0000259" key="7">
    <source>
        <dbReference type="Pfam" id="PF02770"/>
    </source>
</evidence>
<name>A0ABU8QJ42_9RHOB</name>
<feature type="domain" description="Acyl-CoA dehydrogenase/oxidase N-terminal" evidence="8">
    <location>
        <begin position="10"/>
        <end position="120"/>
    </location>
</feature>
<dbReference type="Gene3D" id="1.20.140.10">
    <property type="entry name" value="Butyryl-CoA Dehydrogenase, subunit A, domain 3"/>
    <property type="match status" value="1"/>
</dbReference>